<reference evidence="11" key="1">
    <citation type="submission" date="2010-12" db="EMBL/GenBank/DDBJ databases">
        <title>Complete sequence of Bacillus cellulosilyticus DSM 2522.</title>
        <authorList>
            <consortium name="US DOE Joint Genome Institute"/>
            <person name="Lucas S."/>
            <person name="Copeland A."/>
            <person name="Lapidus A."/>
            <person name="Cheng J.-F."/>
            <person name="Bruce D."/>
            <person name="Goodwin L."/>
            <person name="Pitluck S."/>
            <person name="Chertkov O."/>
            <person name="Detter J.C."/>
            <person name="Han C."/>
            <person name="Tapia R."/>
            <person name="Land M."/>
            <person name="Hauser L."/>
            <person name="Jeffries C."/>
            <person name="Kyrpides N."/>
            <person name="Ivanova N."/>
            <person name="Mikhailova N."/>
            <person name="Brumm P."/>
            <person name="Mead D."/>
            <person name="Woyke T."/>
        </authorList>
    </citation>
    <scope>NUCLEOTIDE SEQUENCE [LARGE SCALE GENOMIC DNA]</scope>
    <source>
        <strain evidence="11">DSM 2522</strain>
    </source>
</reference>
<dbReference type="GO" id="GO:0004045">
    <property type="term" value="F:peptidyl-tRNA hydrolase activity"/>
    <property type="evidence" value="ECO:0007669"/>
    <property type="project" value="UniProtKB-UniRule"/>
</dbReference>
<evidence type="ECO:0000256" key="1">
    <source>
        <dbReference type="ARBA" id="ARBA00013260"/>
    </source>
</evidence>
<keyword evidence="2 8" id="KW-0820">tRNA-binding</keyword>
<proteinExistence type="inferred from homology"/>
<evidence type="ECO:0000256" key="2">
    <source>
        <dbReference type="ARBA" id="ARBA00022555"/>
    </source>
</evidence>
<dbReference type="InterPro" id="IPR001328">
    <property type="entry name" value="Pept_tRNA_hydro"/>
</dbReference>
<dbReference type="InterPro" id="IPR018171">
    <property type="entry name" value="Pept_tRNA_hydro_CS"/>
</dbReference>
<dbReference type="PROSITE" id="PS01195">
    <property type="entry name" value="PEPT_TRNA_HYDROL_1"/>
    <property type="match status" value="1"/>
</dbReference>
<organism evidence="11 12">
    <name type="scientific">Evansella cellulosilytica (strain ATCC 21833 / DSM 2522 / FERM P-1141 / JCM 9156 / N-4)</name>
    <name type="common">Bacillus cellulosilyticus</name>
    <dbReference type="NCBI Taxonomy" id="649639"/>
    <lineage>
        <taxon>Bacteria</taxon>
        <taxon>Bacillati</taxon>
        <taxon>Bacillota</taxon>
        <taxon>Bacilli</taxon>
        <taxon>Bacillales</taxon>
        <taxon>Bacillaceae</taxon>
        <taxon>Evansella</taxon>
    </lineage>
</organism>
<evidence type="ECO:0000256" key="5">
    <source>
        <dbReference type="ARBA" id="ARBA00038063"/>
    </source>
</evidence>
<comment type="subunit">
    <text evidence="8">Monomer.</text>
</comment>
<dbReference type="GO" id="GO:0072344">
    <property type="term" value="P:rescue of stalled ribosome"/>
    <property type="evidence" value="ECO:0007669"/>
    <property type="project" value="UniProtKB-UniRule"/>
</dbReference>
<comment type="similarity">
    <text evidence="5 8 10">Belongs to the PTH family.</text>
</comment>
<gene>
    <name evidence="8" type="primary">pth</name>
    <name evidence="11" type="ordered locus">Bcell_0052</name>
</gene>
<feature type="binding site" evidence="8">
    <location>
        <position position="85"/>
    </location>
    <ligand>
        <name>tRNA</name>
        <dbReference type="ChEBI" id="CHEBI:17843"/>
    </ligand>
</feature>
<dbReference type="HAMAP" id="MF_00083">
    <property type="entry name" value="Pept_tRNA_hydro_bact"/>
    <property type="match status" value="1"/>
</dbReference>
<dbReference type="GO" id="GO:0005737">
    <property type="term" value="C:cytoplasm"/>
    <property type="evidence" value="ECO:0007669"/>
    <property type="project" value="UniProtKB-SubCell"/>
</dbReference>
<evidence type="ECO:0000256" key="8">
    <source>
        <dbReference type="HAMAP-Rule" id="MF_00083"/>
    </source>
</evidence>
<comment type="function">
    <text evidence="8">Hydrolyzes ribosome-free peptidyl-tRNAs (with 1 or more amino acids incorporated), which drop off the ribosome during protein synthesis, or as a result of ribosome stalling.</text>
</comment>
<feature type="site" description="Discriminates between blocked and unblocked aminoacyl-tRNA" evidence="8">
    <location>
        <position position="28"/>
    </location>
</feature>
<evidence type="ECO:0000256" key="7">
    <source>
        <dbReference type="ARBA" id="ARBA00050038"/>
    </source>
</evidence>
<dbReference type="HOGENOM" id="CLU_062456_4_1_9"/>
<evidence type="ECO:0000313" key="11">
    <source>
        <dbReference type="EMBL" id="ADU28344.1"/>
    </source>
</evidence>
<dbReference type="SUPFAM" id="SSF53178">
    <property type="entry name" value="Peptidyl-tRNA hydrolase-like"/>
    <property type="match status" value="1"/>
</dbReference>
<dbReference type="NCBIfam" id="TIGR00447">
    <property type="entry name" value="pth"/>
    <property type="match status" value="1"/>
</dbReference>
<comment type="catalytic activity">
    <reaction evidence="6 8 9">
        <text>an N-acyl-L-alpha-aminoacyl-tRNA + H2O = an N-acyl-L-amino acid + a tRNA + H(+)</text>
        <dbReference type="Rhea" id="RHEA:54448"/>
        <dbReference type="Rhea" id="RHEA-COMP:10123"/>
        <dbReference type="Rhea" id="RHEA-COMP:13883"/>
        <dbReference type="ChEBI" id="CHEBI:15377"/>
        <dbReference type="ChEBI" id="CHEBI:15378"/>
        <dbReference type="ChEBI" id="CHEBI:59874"/>
        <dbReference type="ChEBI" id="CHEBI:78442"/>
        <dbReference type="ChEBI" id="CHEBI:138191"/>
        <dbReference type="EC" id="3.1.1.29"/>
    </reaction>
</comment>
<dbReference type="Pfam" id="PF01195">
    <property type="entry name" value="Pept_tRNA_hydro"/>
    <property type="match status" value="1"/>
</dbReference>
<dbReference type="KEGG" id="bco:Bcell_0052"/>
<protein>
    <recommendedName>
        <fullName evidence="7 8">Peptidyl-tRNA hydrolase</fullName>
        <shortName evidence="8">Pth</shortName>
        <ecNumber evidence="1 8">3.1.1.29</ecNumber>
    </recommendedName>
</protein>
<keyword evidence="4 8" id="KW-0694">RNA-binding</keyword>
<dbReference type="Gene3D" id="3.40.50.1470">
    <property type="entry name" value="Peptidyl-tRNA hydrolase"/>
    <property type="match status" value="1"/>
</dbReference>
<dbReference type="EC" id="3.1.1.29" evidence="1 8"/>
<dbReference type="CDD" id="cd00462">
    <property type="entry name" value="PTH"/>
    <property type="match status" value="1"/>
</dbReference>
<dbReference type="PANTHER" id="PTHR17224">
    <property type="entry name" value="PEPTIDYL-TRNA HYDROLASE"/>
    <property type="match status" value="1"/>
</dbReference>
<feature type="site" description="Stabilizes the basic form of H active site to accept a proton" evidence="8">
    <location>
        <position position="110"/>
    </location>
</feature>
<dbReference type="GO" id="GO:0000049">
    <property type="term" value="F:tRNA binding"/>
    <property type="evidence" value="ECO:0007669"/>
    <property type="project" value="UniProtKB-UniRule"/>
</dbReference>
<comment type="function">
    <text evidence="8">Catalyzes the release of premature peptidyl moieties from peptidyl-tRNA molecules trapped in stalled 50S ribosomal subunits, and thus maintains levels of free tRNAs and 50S ribosomes.</text>
</comment>
<accession>E6TRQ0</accession>
<dbReference type="PANTHER" id="PTHR17224:SF1">
    <property type="entry name" value="PEPTIDYL-TRNA HYDROLASE"/>
    <property type="match status" value="1"/>
</dbReference>
<keyword evidence="8" id="KW-0963">Cytoplasm</keyword>
<evidence type="ECO:0000313" key="12">
    <source>
        <dbReference type="Proteomes" id="UP000001401"/>
    </source>
</evidence>
<feature type="binding site" evidence="8">
    <location>
        <position position="83"/>
    </location>
    <ligand>
        <name>tRNA</name>
        <dbReference type="ChEBI" id="CHEBI:17843"/>
    </ligand>
</feature>
<feature type="active site" description="Proton acceptor" evidence="8">
    <location>
        <position position="38"/>
    </location>
</feature>
<feature type="binding site" evidence="8">
    <location>
        <position position="131"/>
    </location>
    <ligand>
        <name>tRNA</name>
        <dbReference type="ChEBI" id="CHEBI:17843"/>
    </ligand>
</feature>
<dbReference type="InterPro" id="IPR036416">
    <property type="entry name" value="Pept_tRNA_hydro_sf"/>
</dbReference>
<dbReference type="EMBL" id="CP002394">
    <property type="protein sequence ID" value="ADU28344.1"/>
    <property type="molecule type" value="Genomic_DNA"/>
</dbReference>
<dbReference type="STRING" id="649639.Bcell_0052"/>
<keyword evidence="12" id="KW-1185">Reference proteome</keyword>
<feature type="binding site" evidence="8">
    <location>
        <position position="33"/>
    </location>
    <ligand>
        <name>tRNA</name>
        <dbReference type="ChEBI" id="CHEBI:17843"/>
    </ligand>
</feature>
<evidence type="ECO:0000256" key="10">
    <source>
        <dbReference type="RuleBase" id="RU004320"/>
    </source>
</evidence>
<comment type="subcellular location">
    <subcellularLocation>
        <location evidence="8">Cytoplasm</location>
    </subcellularLocation>
</comment>
<evidence type="ECO:0000256" key="6">
    <source>
        <dbReference type="ARBA" id="ARBA00048707"/>
    </source>
</evidence>
<evidence type="ECO:0000256" key="4">
    <source>
        <dbReference type="ARBA" id="ARBA00022884"/>
    </source>
</evidence>
<dbReference type="eggNOG" id="COG0193">
    <property type="taxonomic scope" value="Bacteria"/>
</dbReference>
<dbReference type="Proteomes" id="UP000001401">
    <property type="component" value="Chromosome"/>
</dbReference>
<evidence type="ECO:0000256" key="9">
    <source>
        <dbReference type="RuleBase" id="RU000673"/>
    </source>
</evidence>
<evidence type="ECO:0000256" key="3">
    <source>
        <dbReference type="ARBA" id="ARBA00022801"/>
    </source>
</evidence>
<dbReference type="AlphaFoldDB" id="E6TRQ0"/>
<dbReference type="FunFam" id="3.40.50.1470:FF:000001">
    <property type="entry name" value="Peptidyl-tRNA hydrolase"/>
    <property type="match status" value="1"/>
</dbReference>
<dbReference type="GO" id="GO:0006515">
    <property type="term" value="P:protein quality control for misfolded or incompletely synthesized proteins"/>
    <property type="evidence" value="ECO:0007669"/>
    <property type="project" value="UniProtKB-UniRule"/>
</dbReference>
<keyword evidence="3 8" id="KW-0378">Hydrolase</keyword>
<dbReference type="PROSITE" id="PS01196">
    <property type="entry name" value="PEPT_TRNA_HYDROL_2"/>
    <property type="match status" value="1"/>
</dbReference>
<sequence length="204" mass="22887">MFFKKLFQRQGKTESEALPMKLVVGLGNPGSKYDGTRHNVGFEVIDRCQQLFQLDLDQSKFKGIYGYKVIEGEKIFLLKPLTFMNLSGESVIPLMKYFKIPTEDLLVIYDDLDLAPGKIRLRQKGGAGGHNGMKSIISHLGTEEFNRIRIGIGRPPKGYAVPDYVLGSFSNEERNAVDESIETAAKAVDAWTKDSFINVMNTFN</sequence>
<name>E6TRQ0_EVAC2</name>